<comment type="caution">
    <text evidence="1">The sequence shown here is derived from an EMBL/GenBank/DDBJ whole genome shotgun (WGS) entry which is preliminary data.</text>
</comment>
<evidence type="ECO:0000313" key="1">
    <source>
        <dbReference type="EMBL" id="KAG6658259.1"/>
    </source>
</evidence>
<evidence type="ECO:0000313" key="2">
    <source>
        <dbReference type="Proteomes" id="UP000811609"/>
    </source>
</evidence>
<gene>
    <name evidence="1" type="ORF">CIPAW_04G148300</name>
</gene>
<reference evidence="1" key="1">
    <citation type="submission" date="2020-12" db="EMBL/GenBank/DDBJ databases">
        <title>WGS assembly of Carya illinoinensis cv. Pawnee.</title>
        <authorList>
            <person name="Platts A."/>
            <person name="Shu S."/>
            <person name="Wright S."/>
            <person name="Barry K."/>
            <person name="Edger P."/>
            <person name="Pires J.C."/>
            <person name="Schmutz J."/>
        </authorList>
    </citation>
    <scope>NUCLEOTIDE SEQUENCE</scope>
    <source>
        <tissue evidence="1">Leaf</tissue>
    </source>
</reference>
<dbReference type="Proteomes" id="UP000811609">
    <property type="component" value="Chromosome 4"/>
</dbReference>
<sequence length="46" mass="5313">MRLGLSFDAVVKFKAEQKRKKVPNTCIFTSMGQLWCDDTHKKITLV</sequence>
<proteinExistence type="predicted"/>
<organism evidence="1 2">
    <name type="scientific">Carya illinoinensis</name>
    <name type="common">Pecan</name>
    <dbReference type="NCBI Taxonomy" id="32201"/>
    <lineage>
        <taxon>Eukaryota</taxon>
        <taxon>Viridiplantae</taxon>
        <taxon>Streptophyta</taxon>
        <taxon>Embryophyta</taxon>
        <taxon>Tracheophyta</taxon>
        <taxon>Spermatophyta</taxon>
        <taxon>Magnoliopsida</taxon>
        <taxon>eudicotyledons</taxon>
        <taxon>Gunneridae</taxon>
        <taxon>Pentapetalae</taxon>
        <taxon>rosids</taxon>
        <taxon>fabids</taxon>
        <taxon>Fagales</taxon>
        <taxon>Juglandaceae</taxon>
        <taxon>Carya</taxon>
    </lineage>
</organism>
<name>A0A8T1QVI2_CARIL</name>
<keyword evidence="2" id="KW-1185">Reference proteome</keyword>
<dbReference type="EMBL" id="CM031812">
    <property type="protein sequence ID" value="KAG6658259.1"/>
    <property type="molecule type" value="Genomic_DNA"/>
</dbReference>
<dbReference type="AlphaFoldDB" id="A0A8T1QVI2"/>
<accession>A0A8T1QVI2</accession>
<protein>
    <submittedName>
        <fullName evidence="1">Uncharacterized protein</fullName>
    </submittedName>
</protein>